<proteinExistence type="predicted"/>
<organism evidence="4 5">
    <name type="scientific">Streptomyces silvisoli</name>
    <dbReference type="NCBI Taxonomy" id="3034235"/>
    <lineage>
        <taxon>Bacteria</taxon>
        <taxon>Bacillati</taxon>
        <taxon>Actinomycetota</taxon>
        <taxon>Actinomycetes</taxon>
        <taxon>Kitasatosporales</taxon>
        <taxon>Streptomycetaceae</taxon>
        <taxon>Streptomyces</taxon>
    </lineage>
</organism>
<dbReference type="CDD" id="cd02440">
    <property type="entry name" value="AdoMet_MTases"/>
    <property type="match status" value="1"/>
</dbReference>
<comment type="caution">
    <text evidence="4">The sequence shown here is derived from an EMBL/GenBank/DDBJ whole genome shotgun (WGS) entry which is preliminary data.</text>
</comment>
<dbReference type="Gene3D" id="2.20.25.110">
    <property type="entry name" value="S-adenosyl-L-methionine-dependent methyltransferases"/>
    <property type="match status" value="1"/>
</dbReference>
<dbReference type="GO" id="GO:0008168">
    <property type="term" value="F:methyltransferase activity"/>
    <property type="evidence" value="ECO:0007669"/>
    <property type="project" value="UniProtKB-KW"/>
</dbReference>
<protein>
    <submittedName>
        <fullName evidence="4">Class I SAM-dependent methyltransferase</fullName>
    </submittedName>
</protein>
<dbReference type="GO" id="GO:0032259">
    <property type="term" value="P:methylation"/>
    <property type="evidence" value="ECO:0007669"/>
    <property type="project" value="UniProtKB-KW"/>
</dbReference>
<keyword evidence="5" id="KW-1185">Reference proteome</keyword>
<evidence type="ECO:0000256" key="2">
    <source>
        <dbReference type="ARBA" id="ARBA00022679"/>
    </source>
</evidence>
<evidence type="ECO:0000313" key="4">
    <source>
        <dbReference type="EMBL" id="MDF3290305.1"/>
    </source>
</evidence>
<dbReference type="PANTHER" id="PTHR43861:SF1">
    <property type="entry name" value="TRANS-ACONITATE 2-METHYLTRANSFERASE"/>
    <property type="match status" value="1"/>
</dbReference>
<reference evidence="4 5" key="1">
    <citation type="submission" date="2023-03" db="EMBL/GenBank/DDBJ databases">
        <title>Draft genome sequence of Streptomyces sp. RB6PN23 isolated from peat swamp forest in Thailand.</title>
        <authorList>
            <person name="Klaysubun C."/>
            <person name="Duangmal K."/>
        </authorList>
    </citation>
    <scope>NUCLEOTIDE SEQUENCE [LARGE SCALE GENOMIC DNA]</scope>
    <source>
        <strain evidence="4 5">RB6PN23</strain>
    </source>
</reference>
<dbReference type="InterPro" id="IPR029063">
    <property type="entry name" value="SAM-dependent_MTases_sf"/>
</dbReference>
<dbReference type="Gene3D" id="3.40.50.150">
    <property type="entry name" value="Vaccinia Virus protein VP39"/>
    <property type="match status" value="1"/>
</dbReference>
<evidence type="ECO:0000256" key="1">
    <source>
        <dbReference type="ARBA" id="ARBA00022603"/>
    </source>
</evidence>
<dbReference type="Pfam" id="PF13649">
    <property type="entry name" value="Methyltransf_25"/>
    <property type="match status" value="1"/>
</dbReference>
<keyword evidence="1 4" id="KW-0489">Methyltransferase</keyword>
<feature type="domain" description="Methyltransferase" evidence="3">
    <location>
        <begin position="49"/>
        <end position="143"/>
    </location>
</feature>
<dbReference type="PANTHER" id="PTHR43861">
    <property type="entry name" value="TRANS-ACONITATE 2-METHYLTRANSFERASE-RELATED"/>
    <property type="match status" value="1"/>
</dbReference>
<dbReference type="EMBL" id="JARJBC010000007">
    <property type="protein sequence ID" value="MDF3290305.1"/>
    <property type="molecule type" value="Genomic_DNA"/>
</dbReference>
<evidence type="ECO:0000259" key="3">
    <source>
        <dbReference type="Pfam" id="PF13649"/>
    </source>
</evidence>
<gene>
    <name evidence="4" type="ORF">P3G67_13830</name>
</gene>
<dbReference type="SUPFAM" id="SSF53335">
    <property type="entry name" value="S-adenosyl-L-methionine-dependent methyltransferases"/>
    <property type="match status" value="1"/>
</dbReference>
<dbReference type="Proteomes" id="UP001216579">
    <property type="component" value="Unassembled WGS sequence"/>
</dbReference>
<accession>A0ABT5ZL46</accession>
<evidence type="ECO:0000313" key="5">
    <source>
        <dbReference type="Proteomes" id="UP001216579"/>
    </source>
</evidence>
<dbReference type="RefSeq" id="WP_276093742.1">
    <property type="nucleotide sequence ID" value="NZ_JARJBC010000007.1"/>
</dbReference>
<name>A0ABT5ZL46_9ACTN</name>
<keyword evidence="2" id="KW-0808">Transferase</keyword>
<dbReference type="InterPro" id="IPR041698">
    <property type="entry name" value="Methyltransf_25"/>
</dbReference>
<sequence>MRLEAVDETAFAHVDNRYYDGIHYDRRYAGYTWDTEFWCSFAESVGRDVLELAAGTGRLSVPMAVRGLDVVALDISPSMLARARAKVTTPQRARFLTGDMRDFDLDRQFDLVLLACSSVCHLLSDDDAKRCFDSVRRHLQAGGTFALDLAAPQRETSTADGSWRPRFRYPDPAGTGEVVVSGRRRYDPTTRLLTDELDYEFVADGRVERATRVSRMYPFEELVSLLERSALHVVESYGGFDRQPLTVASEVQVLICSLTPSGVLDGTESPR</sequence>